<dbReference type="EMBL" id="JAUEDK010000002">
    <property type="protein sequence ID" value="MDN0073502.1"/>
    <property type="molecule type" value="Genomic_DNA"/>
</dbReference>
<accession>A0ABT7XIA6</accession>
<keyword evidence="2" id="KW-1185">Reference proteome</keyword>
<dbReference type="Proteomes" id="UP001168540">
    <property type="component" value="Unassembled WGS sequence"/>
</dbReference>
<dbReference type="RefSeq" id="WP_289828027.1">
    <property type="nucleotide sequence ID" value="NZ_JAUEDK010000002.1"/>
</dbReference>
<protein>
    <submittedName>
        <fullName evidence="1">Uncharacterized protein</fullName>
    </submittedName>
</protein>
<proteinExistence type="predicted"/>
<organism evidence="1 2">
    <name type="scientific">Crenobacter oryzisoli</name>
    <dbReference type="NCBI Taxonomy" id="3056844"/>
    <lineage>
        <taxon>Bacteria</taxon>
        <taxon>Pseudomonadati</taxon>
        <taxon>Pseudomonadota</taxon>
        <taxon>Betaproteobacteria</taxon>
        <taxon>Neisseriales</taxon>
        <taxon>Neisseriaceae</taxon>
        <taxon>Crenobacter</taxon>
    </lineage>
</organism>
<sequence>MYDWTALWDDHAAEQRPLAGVHDVNTLADTLTAKLVEPAGPDAPLAVYETAASYILVGVEGGQVQQLALAKRDLFDLTLRFVTEDEGQDQALPYLEIIADNIATGESEAWRATVTLDEQGRPWAAKRMLAEQLMPAFEFDSLSFTDAGSFREALRSLWIDTVPQLVPHIVAWFNGEQDSGVAPIHDDARTREMLERYAEIVRHEQAALGRRFVDAELRLVAEVLHGIRFDSAASCRGLWLAVEARLIDEELDRKWKVDGDLLLEKLKNLSYAQEVALIEGLTASSGHESDKE</sequence>
<evidence type="ECO:0000313" key="2">
    <source>
        <dbReference type="Proteomes" id="UP001168540"/>
    </source>
</evidence>
<gene>
    <name evidence="1" type="ORF">QU481_01130</name>
</gene>
<reference evidence="1" key="1">
    <citation type="submission" date="2023-06" db="EMBL/GenBank/DDBJ databases">
        <authorList>
            <person name="Zhang S."/>
        </authorList>
    </citation>
    <scope>NUCLEOTIDE SEQUENCE</scope>
    <source>
        <strain evidence="1">SG2303</strain>
    </source>
</reference>
<evidence type="ECO:0000313" key="1">
    <source>
        <dbReference type="EMBL" id="MDN0073502.1"/>
    </source>
</evidence>
<comment type="caution">
    <text evidence="1">The sequence shown here is derived from an EMBL/GenBank/DDBJ whole genome shotgun (WGS) entry which is preliminary data.</text>
</comment>
<name>A0ABT7XIA6_9NEIS</name>